<evidence type="ECO:0000256" key="9">
    <source>
        <dbReference type="ARBA" id="ARBA00023146"/>
    </source>
</evidence>
<comment type="subunit">
    <text evidence="1">Homodimer.</text>
</comment>
<dbReference type="GO" id="GO:0005524">
    <property type="term" value="F:ATP binding"/>
    <property type="evidence" value="ECO:0007669"/>
    <property type="project" value="UniProtKB-KW"/>
</dbReference>
<evidence type="ECO:0000256" key="1">
    <source>
        <dbReference type="ARBA" id="ARBA00011738"/>
    </source>
</evidence>
<evidence type="ECO:0000256" key="7">
    <source>
        <dbReference type="ARBA" id="ARBA00022884"/>
    </source>
</evidence>
<evidence type="ECO:0000256" key="5">
    <source>
        <dbReference type="ARBA" id="ARBA00022741"/>
    </source>
</evidence>
<dbReference type="InterPro" id="IPR024088">
    <property type="entry name" value="Tyr-tRNA-ligase_bac-type"/>
</dbReference>
<evidence type="ECO:0000313" key="13">
    <source>
        <dbReference type="EMBL" id="GAT32749.1"/>
    </source>
</evidence>
<evidence type="ECO:0000256" key="11">
    <source>
        <dbReference type="NCBIfam" id="TIGR00234"/>
    </source>
</evidence>
<comment type="similarity">
    <text evidence="12">Belongs to the class-I aminoacyl-tRNA synthetase family.</text>
</comment>
<dbReference type="Gene3D" id="1.10.240.10">
    <property type="entry name" value="Tyrosyl-Transfer RNA Synthetase"/>
    <property type="match status" value="1"/>
</dbReference>
<evidence type="ECO:0000256" key="6">
    <source>
        <dbReference type="ARBA" id="ARBA00022840"/>
    </source>
</evidence>
<dbReference type="EC" id="6.1.1.1" evidence="2 11"/>
<dbReference type="PANTHER" id="PTHR11766">
    <property type="entry name" value="TYROSYL-TRNA SYNTHETASE"/>
    <property type="match status" value="1"/>
</dbReference>
<dbReference type="Gene3D" id="3.40.50.620">
    <property type="entry name" value="HUPs"/>
    <property type="match status" value="1"/>
</dbReference>
<dbReference type="InterPro" id="IPR002305">
    <property type="entry name" value="aa-tRNA-synth_Ic"/>
</dbReference>
<dbReference type="Gene3D" id="3.10.290.10">
    <property type="entry name" value="RNA-binding S4 domain"/>
    <property type="match status" value="1"/>
</dbReference>
<keyword evidence="4 12" id="KW-0436">Ligase</keyword>
<dbReference type="InterPro" id="IPR014729">
    <property type="entry name" value="Rossmann-like_a/b/a_fold"/>
</dbReference>
<keyword evidence="3" id="KW-0963">Cytoplasm</keyword>
<evidence type="ECO:0000256" key="3">
    <source>
        <dbReference type="ARBA" id="ARBA00022490"/>
    </source>
</evidence>
<comment type="catalytic activity">
    <reaction evidence="10">
        <text>tRNA(Tyr) + L-tyrosine + ATP = L-tyrosyl-tRNA(Tyr) + AMP + diphosphate + H(+)</text>
        <dbReference type="Rhea" id="RHEA:10220"/>
        <dbReference type="Rhea" id="RHEA-COMP:9706"/>
        <dbReference type="Rhea" id="RHEA-COMP:9707"/>
        <dbReference type="ChEBI" id="CHEBI:15378"/>
        <dbReference type="ChEBI" id="CHEBI:30616"/>
        <dbReference type="ChEBI" id="CHEBI:33019"/>
        <dbReference type="ChEBI" id="CHEBI:58315"/>
        <dbReference type="ChEBI" id="CHEBI:78442"/>
        <dbReference type="ChEBI" id="CHEBI:78536"/>
        <dbReference type="ChEBI" id="CHEBI:456215"/>
        <dbReference type="EC" id="6.1.1.1"/>
    </reaction>
</comment>
<sequence length="390" mass="43638">MQTTSDALDILCRGCEKVLSPDDLRAKLGENRPLRVKLGVDPTAPDIHLGHSISLSKLREFQDLGHEAILIIGDFTAMIGDPSGRSVTRPQLTHEQVLSNAKSYQEQAFKILSRERSKIVFNGEWFEAMSFDEVIKLNSRVTLQQMLVREDFRDRLDRGQPIRAHEIQYPIMQGWDSVKIRADVELGGTDQLFNIMVGRDLQREEGMPQQVAMVMPILEGLDGKQKMSKSLGNYVALNESAHDMFGKIMSISDELMVRYYQILLKETLPADAHPMEAKKALAQRVAARFHTAEEAQAARTDFETRFSKKDLDHADLPAYTPGEARDFLSLVVEAYAKCFGIAKSRSDARRLLEGGSVQWKGEKIGDVKAVLAGGEAGVLRLDKTRAVRIG</sequence>
<name>A0A146G4M5_TERSA</name>
<keyword evidence="9 12" id="KW-0030">Aminoacyl-tRNA synthetase</keyword>
<dbReference type="InterPro" id="IPR002307">
    <property type="entry name" value="Tyr-tRNA-ligase"/>
</dbReference>
<keyword evidence="8 12" id="KW-0648">Protein biosynthesis</keyword>
<keyword evidence="7" id="KW-0694">RNA-binding</keyword>
<dbReference type="CDD" id="cd00805">
    <property type="entry name" value="TyrRS_core"/>
    <property type="match status" value="1"/>
</dbReference>
<evidence type="ECO:0000256" key="4">
    <source>
        <dbReference type="ARBA" id="ARBA00022598"/>
    </source>
</evidence>
<dbReference type="GO" id="GO:0005829">
    <property type="term" value="C:cytosol"/>
    <property type="evidence" value="ECO:0007669"/>
    <property type="project" value="TreeGrafter"/>
</dbReference>
<dbReference type="GO" id="GO:0004831">
    <property type="term" value="F:tyrosine-tRNA ligase activity"/>
    <property type="evidence" value="ECO:0007669"/>
    <property type="project" value="UniProtKB-UniRule"/>
</dbReference>
<keyword evidence="5 12" id="KW-0547">Nucleotide-binding</keyword>
<dbReference type="GO" id="GO:0003723">
    <property type="term" value="F:RNA binding"/>
    <property type="evidence" value="ECO:0007669"/>
    <property type="project" value="UniProtKB-KW"/>
</dbReference>
<reference evidence="14" key="1">
    <citation type="journal article" date="2017" name="Genome Announc.">
        <title>Draft Genome Sequence of Terrimicrobium sacchariphilum NM-5T, a Facultative Anaerobic Soil Bacterium of the Class Spartobacteria.</title>
        <authorList>
            <person name="Qiu Y.L."/>
            <person name="Tourlousse D.M."/>
            <person name="Matsuura N."/>
            <person name="Ohashi A."/>
            <person name="Sekiguchi Y."/>
        </authorList>
    </citation>
    <scope>NUCLEOTIDE SEQUENCE [LARGE SCALE GENOMIC DNA]</scope>
    <source>
        <strain evidence="14">NM-5</strain>
    </source>
</reference>
<evidence type="ECO:0000313" key="14">
    <source>
        <dbReference type="Proteomes" id="UP000076023"/>
    </source>
</evidence>
<dbReference type="FunFam" id="3.40.50.620:FF:000061">
    <property type="entry name" value="Tyrosine--tRNA ligase"/>
    <property type="match status" value="1"/>
</dbReference>
<evidence type="ECO:0000256" key="8">
    <source>
        <dbReference type="ARBA" id="ARBA00022917"/>
    </source>
</evidence>
<dbReference type="RefSeq" id="WP_075078564.1">
    <property type="nucleotide sequence ID" value="NZ_BDCO01000002.1"/>
</dbReference>
<dbReference type="AlphaFoldDB" id="A0A146G4M5"/>
<proteinExistence type="inferred from homology"/>
<dbReference type="SUPFAM" id="SSF55174">
    <property type="entry name" value="Alpha-L RNA-binding motif"/>
    <property type="match status" value="1"/>
</dbReference>
<dbReference type="PANTHER" id="PTHR11766:SF1">
    <property type="entry name" value="TYROSINE--TRNA LIGASE"/>
    <property type="match status" value="1"/>
</dbReference>
<evidence type="ECO:0000256" key="2">
    <source>
        <dbReference type="ARBA" id="ARBA00013160"/>
    </source>
</evidence>
<evidence type="ECO:0000256" key="10">
    <source>
        <dbReference type="ARBA" id="ARBA00048248"/>
    </source>
</evidence>
<dbReference type="InParanoid" id="A0A146G4M5"/>
<dbReference type="Proteomes" id="UP000076023">
    <property type="component" value="Unassembled WGS sequence"/>
</dbReference>
<dbReference type="STRING" id="690879.TSACC_21150"/>
<dbReference type="PROSITE" id="PS00178">
    <property type="entry name" value="AA_TRNA_LIGASE_I"/>
    <property type="match status" value="1"/>
</dbReference>
<dbReference type="GO" id="GO:0006437">
    <property type="term" value="P:tyrosyl-tRNA aminoacylation"/>
    <property type="evidence" value="ECO:0007669"/>
    <property type="project" value="UniProtKB-UniRule"/>
</dbReference>
<dbReference type="SUPFAM" id="SSF52374">
    <property type="entry name" value="Nucleotidylyl transferase"/>
    <property type="match status" value="1"/>
</dbReference>
<keyword evidence="6 12" id="KW-0067">ATP-binding</keyword>
<dbReference type="Pfam" id="PF00579">
    <property type="entry name" value="tRNA-synt_1b"/>
    <property type="match status" value="1"/>
</dbReference>
<evidence type="ECO:0000256" key="12">
    <source>
        <dbReference type="RuleBase" id="RU363036"/>
    </source>
</evidence>
<accession>A0A146G4M5</accession>
<dbReference type="EMBL" id="BDCO01000002">
    <property type="protein sequence ID" value="GAT32749.1"/>
    <property type="molecule type" value="Genomic_DNA"/>
</dbReference>
<dbReference type="FunCoup" id="A0A146G4M5">
    <property type="interactions" value="560"/>
</dbReference>
<protein>
    <recommendedName>
        <fullName evidence="2 11">Tyrosine--tRNA ligase</fullName>
        <ecNumber evidence="2 11">6.1.1.1</ecNumber>
    </recommendedName>
</protein>
<dbReference type="InterPro" id="IPR036986">
    <property type="entry name" value="S4_RNA-bd_sf"/>
</dbReference>
<keyword evidence="14" id="KW-1185">Reference proteome</keyword>
<dbReference type="OrthoDB" id="9804243at2"/>
<dbReference type="NCBIfam" id="TIGR00234">
    <property type="entry name" value="tyrS"/>
    <property type="match status" value="1"/>
</dbReference>
<comment type="caution">
    <text evidence="13">The sequence shown here is derived from an EMBL/GenBank/DDBJ whole genome shotgun (WGS) entry which is preliminary data.</text>
</comment>
<dbReference type="InterPro" id="IPR001412">
    <property type="entry name" value="aa-tRNA-synth_I_CS"/>
</dbReference>
<gene>
    <name evidence="13" type="ORF">TSACC_21150</name>
</gene>
<dbReference type="PRINTS" id="PR01040">
    <property type="entry name" value="TRNASYNTHTYR"/>
</dbReference>
<organism evidence="13 14">
    <name type="scientific">Terrimicrobium sacchariphilum</name>
    <dbReference type="NCBI Taxonomy" id="690879"/>
    <lineage>
        <taxon>Bacteria</taxon>
        <taxon>Pseudomonadati</taxon>
        <taxon>Verrucomicrobiota</taxon>
        <taxon>Terrimicrobiia</taxon>
        <taxon>Terrimicrobiales</taxon>
        <taxon>Terrimicrobiaceae</taxon>
        <taxon>Terrimicrobium</taxon>
    </lineage>
</organism>